<reference evidence="1 2" key="1">
    <citation type="submission" date="2017-12" db="EMBL/GenBank/DDBJ databases">
        <title>Sequencing the genomes of 1000 Actinobacteria strains.</title>
        <authorList>
            <person name="Klenk H.-P."/>
        </authorList>
    </citation>
    <scope>NUCLEOTIDE SEQUENCE [LARGE SCALE GENOMIC DNA]</scope>
    <source>
        <strain evidence="1 2">DSM 44489</strain>
    </source>
</reference>
<keyword evidence="2" id="KW-1185">Reference proteome</keyword>
<accession>A0A2N3V8Z9</accession>
<dbReference type="Proteomes" id="UP000233766">
    <property type="component" value="Unassembled WGS sequence"/>
</dbReference>
<evidence type="ECO:0000313" key="1">
    <source>
        <dbReference type="EMBL" id="PKV78110.1"/>
    </source>
</evidence>
<evidence type="ECO:0000313" key="2">
    <source>
        <dbReference type="Proteomes" id="UP000233766"/>
    </source>
</evidence>
<dbReference type="AlphaFoldDB" id="A0A2N3V8Z9"/>
<name>A0A2N3V8Z9_9NOCA</name>
<evidence type="ECO:0008006" key="3">
    <source>
        <dbReference type="Google" id="ProtNLM"/>
    </source>
</evidence>
<dbReference type="EMBL" id="PJMW01000002">
    <property type="protein sequence ID" value="PKV78110.1"/>
    <property type="molecule type" value="Genomic_DNA"/>
</dbReference>
<dbReference type="OrthoDB" id="3215594at2"/>
<gene>
    <name evidence="1" type="ORF">ATK86_2471</name>
</gene>
<organism evidence="1 2">
    <name type="scientific">Nocardia fluminea</name>
    <dbReference type="NCBI Taxonomy" id="134984"/>
    <lineage>
        <taxon>Bacteria</taxon>
        <taxon>Bacillati</taxon>
        <taxon>Actinomycetota</taxon>
        <taxon>Actinomycetes</taxon>
        <taxon>Mycobacteriales</taxon>
        <taxon>Nocardiaceae</taxon>
        <taxon>Nocardia</taxon>
    </lineage>
</organism>
<comment type="caution">
    <text evidence="1">The sequence shown here is derived from an EMBL/GenBank/DDBJ whole genome shotgun (WGS) entry which is preliminary data.</text>
</comment>
<proteinExistence type="predicted"/>
<sequence>MKYRTLASFDRDLRRLPAEPQRMFQQALRAHFLPAIDAGAFARSPPWPTRLRIHKLSNCEVYSLTWNFTSPDCRATFHLEKTNQSEPILVWRRIGDHGIYDRP</sequence>
<protein>
    <recommendedName>
        <fullName evidence="3">mRNA-degrading endonuclease RelE of RelBE toxin-antitoxin system</fullName>
    </recommendedName>
</protein>